<comment type="cofactor">
    <cofactor evidence="1">
        <name>heme</name>
        <dbReference type="ChEBI" id="CHEBI:30413"/>
    </cofactor>
</comment>
<evidence type="ECO:0000256" key="1">
    <source>
        <dbReference type="ARBA" id="ARBA00001971"/>
    </source>
</evidence>
<keyword evidence="5 18" id="KW-0479">Metal-binding</keyword>
<dbReference type="PROSITE" id="PS00086">
    <property type="entry name" value="CYTOCHROME_P450"/>
    <property type="match status" value="1"/>
</dbReference>
<accession>A0A0J6VCR9</accession>
<keyword evidence="20" id="KW-1185">Reference proteome</keyword>
<dbReference type="AlphaFoldDB" id="A0A0J6VCR9"/>
<evidence type="ECO:0000256" key="18">
    <source>
        <dbReference type="RuleBase" id="RU000461"/>
    </source>
</evidence>
<dbReference type="CDD" id="cd11033">
    <property type="entry name" value="CYP142-like"/>
    <property type="match status" value="1"/>
</dbReference>
<evidence type="ECO:0000256" key="3">
    <source>
        <dbReference type="ARBA" id="ARBA00022548"/>
    </source>
</evidence>
<evidence type="ECO:0000256" key="17">
    <source>
        <dbReference type="ARBA" id="ARBA00083909"/>
    </source>
</evidence>
<dbReference type="GO" id="GO:0005506">
    <property type="term" value="F:iron ion binding"/>
    <property type="evidence" value="ECO:0007669"/>
    <property type="project" value="InterPro"/>
</dbReference>
<name>A0A0J6VCR9_9MYCO</name>
<evidence type="ECO:0000256" key="13">
    <source>
        <dbReference type="ARBA" id="ARBA00049645"/>
    </source>
</evidence>
<protein>
    <recommendedName>
        <fullName evidence="14">Steroid C26-monooxygenase</fullName>
    </recommendedName>
    <alternativeName>
        <fullName evidence="15">Cholest-4-en-3-one C26-monooxygenase</fullName>
    </alternativeName>
    <alternativeName>
        <fullName evidence="17">Cholesterol C26-monooxygenase</fullName>
    </alternativeName>
    <alternativeName>
        <fullName evidence="16">Steroid C27-monooxygenase</fullName>
    </alternativeName>
</protein>
<dbReference type="InterPro" id="IPR036396">
    <property type="entry name" value="Cyt_P450_sf"/>
</dbReference>
<dbReference type="EMBL" id="JYNL01000069">
    <property type="protein sequence ID" value="KMO67979.1"/>
    <property type="molecule type" value="Genomic_DNA"/>
</dbReference>
<reference evidence="19 20" key="1">
    <citation type="journal article" date="2015" name="Genome Biol. Evol.">
        <title>Characterization of Three Mycobacterium spp. with Potential Use in Bioremediation by Genome Sequencing and Comparative Genomics.</title>
        <authorList>
            <person name="Das S."/>
            <person name="Pettersson B.M."/>
            <person name="Behra P.R."/>
            <person name="Ramesh M."/>
            <person name="Dasgupta S."/>
            <person name="Bhattacharya A."/>
            <person name="Kirsebom L.A."/>
        </authorList>
    </citation>
    <scope>NUCLEOTIDE SEQUENCE [LARGE SCALE GENOMIC DNA]</scope>
    <source>
        <strain evidence="19 20">DSM 43826</strain>
    </source>
</reference>
<comment type="caution">
    <text evidence="19">The sequence shown here is derived from an EMBL/GenBank/DDBJ whole genome shotgun (WGS) entry which is preliminary data.</text>
</comment>
<comment type="pathway">
    <text evidence="13">Steroid metabolism; cholesterol degradation.</text>
</comment>
<evidence type="ECO:0000256" key="11">
    <source>
        <dbReference type="ARBA" id="ARBA00023166"/>
    </source>
</evidence>
<keyword evidence="11" id="KW-1207">Sterol metabolism</keyword>
<dbReference type="InterPro" id="IPR001128">
    <property type="entry name" value="Cyt_P450"/>
</dbReference>
<evidence type="ECO:0000256" key="4">
    <source>
        <dbReference type="ARBA" id="ARBA00022617"/>
    </source>
</evidence>
<evidence type="ECO:0000256" key="6">
    <source>
        <dbReference type="ARBA" id="ARBA00022963"/>
    </source>
</evidence>
<proteinExistence type="inferred from homology"/>
<evidence type="ECO:0000256" key="12">
    <source>
        <dbReference type="ARBA" id="ARBA00023221"/>
    </source>
</evidence>
<evidence type="ECO:0000256" key="15">
    <source>
        <dbReference type="ARBA" id="ARBA00079588"/>
    </source>
</evidence>
<dbReference type="GO" id="GO:0008395">
    <property type="term" value="F:steroid hydroxylase activity"/>
    <property type="evidence" value="ECO:0007669"/>
    <property type="project" value="TreeGrafter"/>
</dbReference>
<dbReference type="PANTHER" id="PTHR46696">
    <property type="entry name" value="P450, PUTATIVE (EUROFUNG)-RELATED"/>
    <property type="match status" value="1"/>
</dbReference>
<dbReference type="SMR" id="A0A0J6VCR9"/>
<keyword evidence="7 18" id="KW-0560">Oxidoreductase</keyword>
<evidence type="ECO:0000256" key="16">
    <source>
        <dbReference type="ARBA" id="ARBA00082981"/>
    </source>
</evidence>
<dbReference type="PRINTS" id="PR00359">
    <property type="entry name" value="BP450"/>
</dbReference>
<evidence type="ECO:0000313" key="19">
    <source>
        <dbReference type="EMBL" id="KMO67979.1"/>
    </source>
</evidence>
<dbReference type="PANTHER" id="PTHR46696:SF4">
    <property type="entry name" value="BIOTIN BIOSYNTHESIS CYTOCHROME P450"/>
    <property type="match status" value="1"/>
</dbReference>
<dbReference type="GO" id="GO:0036199">
    <property type="term" value="F:cholest-4-en-3-one 26-monooxygenase activity"/>
    <property type="evidence" value="ECO:0007669"/>
    <property type="project" value="TreeGrafter"/>
</dbReference>
<keyword evidence="12" id="KW-0753">Steroid metabolism</keyword>
<evidence type="ECO:0000256" key="5">
    <source>
        <dbReference type="ARBA" id="ARBA00022723"/>
    </source>
</evidence>
<keyword evidence="10" id="KW-0443">Lipid metabolism</keyword>
<evidence type="ECO:0000313" key="20">
    <source>
        <dbReference type="Proteomes" id="UP000036513"/>
    </source>
</evidence>
<dbReference type="Proteomes" id="UP000036513">
    <property type="component" value="Unassembled WGS sequence"/>
</dbReference>
<keyword evidence="9 18" id="KW-0503">Monooxygenase</keyword>
<keyword evidence="6" id="KW-0442">Lipid degradation</keyword>
<sequence length="403" mass="44765">MTAIAPAKPDVDLADGNFYADGRAAREAYAWMRANQPVFRDRNGLAAATTYQAVLDAERNPELFSSTGGIRPDQPGMPYMIDMDDPSHILRRKLVNSGFTRKRVMDKVPSIERLCDALIDGVCERGEADFVRDIAAPLPMAVIGDMLGVLPEERDKLLEWSDDLVCGLSSTVDEQTIQKLMDTFAAYTAFTMEVIADRRANPTDDLFSVLVNAEVEGQKMSDDEIVFETLLILIGGDETTRHTLSGGTEQVLRHQDQWQRLAADVELLPGAIEEMLRWTSPVKNMCRTLTADSEFHGTSLTAGEKIMLMFEAANFDESVFGDPQNFRIDRNPNSHLAFGFGTHFCLGNQLARLELKIMMTKVLTRLPDLRLADENMLPLRPANFVSGLESMPVVFTPTAKVLG</sequence>
<gene>
    <name evidence="19" type="ORF">MCHLDSM_07238</name>
</gene>
<dbReference type="FunFam" id="1.10.630.10:FF:000018">
    <property type="entry name" value="Cytochrome P450 monooxygenase"/>
    <property type="match status" value="1"/>
</dbReference>
<dbReference type="PATRIC" id="fig|37916.4.peg.7253"/>
<evidence type="ECO:0000256" key="8">
    <source>
        <dbReference type="ARBA" id="ARBA00023004"/>
    </source>
</evidence>
<dbReference type="SUPFAM" id="SSF48264">
    <property type="entry name" value="Cytochrome P450"/>
    <property type="match status" value="1"/>
</dbReference>
<dbReference type="Gene3D" id="1.10.630.10">
    <property type="entry name" value="Cytochrome P450"/>
    <property type="match status" value="1"/>
</dbReference>
<evidence type="ECO:0000256" key="10">
    <source>
        <dbReference type="ARBA" id="ARBA00023098"/>
    </source>
</evidence>
<keyword evidence="4 18" id="KW-0349">Heme</keyword>
<evidence type="ECO:0000256" key="14">
    <source>
        <dbReference type="ARBA" id="ARBA00070775"/>
    </source>
</evidence>
<evidence type="ECO:0000256" key="9">
    <source>
        <dbReference type="ARBA" id="ARBA00023033"/>
    </source>
</evidence>
<dbReference type="InterPro" id="IPR002397">
    <property type="entry name" value="Cyt_P450_B"/>
</dbReference>
<evidence type="ECO:0000256" key="7">
    <source>
        <dbReference type="ARBA" id="ARBA00023002"/>
    </source>
</evidence>
<organism evidence="19 20">
    <name type="scientific">Mycolicibacterium chlorophenolicum</name>
    <dbReference type="NCBI Taxonomy" id="37916"/>
    <lineage>
        <taxon>Bacteria</taxon>
        <taxon>Bacillati</taxon>
        <taxon>Actinomycetota</taxon>
        <taxon>Actinomycetes</taxon>
        <taxon>Mycobacteriales</taxon>
        <taxon>Mycobacteriaceae</taxon>
        <taxon>Mycolicibacterium</taxon>
    </lineage>
</organism>
<keyword evidence="8 18" id="KW-0408">Iron</keyword>
<keyword evidence="3" id="KW-0153">Cholesterol metabolism</keyword>
<dbReference type="STRING" id="37916.MCHLDSM_07238"/>
<dbReference type="InterPro" id="IPR017972">
    <property type="entry name" value="Cyt_P450_CS"/>
</dbReference>
<evidence type="ECO:0000256" key="2">
    <source>
        <dbReference type="ARBA" id="ARBA00010617"/>
    </source>
</evidence>
<dbReference type="GO" id="GO:0020037">
    <property type="term" value="F:heme binding"/>
    <property type="evidence" value="ECO:0007669"/>
    <property type="project" value="InterPro"/>
</dbReference>
<dbReference type="Pfam" id="PF00067">
    <property type="entry name" value="p450"/>
    <property type="match status" value="1"/>
</dbReference>
<dbReference type="PRINTS" id="PR00385">
    <property type="entry name" value="P450"/>
</dbReference>
<comment type="similarity">
    <text evidence="2 18">Belongs to the cytochrome P450 family.</text>
</comment>
<dbReference type="GO" id="GO:0006707">
    <property type="term" value="P:cholesterol catabolic process"/>
    <property type="evidence" value="ECO:0007669"/>
    <property type="project" value="TreeGrafter"/>
</dbReference>